<dbReference type="InterPro" id="IPR001810">
    <property type="entry name" value="F-box_dom"/>
</dbReference>
<evidence type="ECO:0000313" key="3">
    <source>
        <dbReference type="Proteomes" id="UP001281614"/>
    </source>
</evidence>
<keyword evidence="3" id="KW-1185">Reference proteome</keyword>
<comment type="caution">
    <text evidence="2">The sequence shown here is derived from an EMBL/GenBank/DDBJ whole genome shotgun (WGS) entry which is preliminary data.</text>
</comment>
<gene>
    <name evidence="2" type="ORF">CKAH01_18039</name>
</gene>
<reference evidence="2" key="1">
    <citation type="submission" date="2023-02" db="EMBL/GenBank/DDBJ databases">
        <title>Colletotrichum kahawae CIFC_Que2 genome sequencing and assembly.</title>
        <authorList>
            <person name="Baroncelli R."/>
        </authorList>
    </citation>
    <scope>NUCLEOTIDE SEQUENCE</scope>
    <source>
        <strain evidence="2">CIFC_Que2</strain>
    </source>
</reference>
<sequence length="306" mass="35944">MADTETCTDPCQARRKVTSRKSDDKSAILQLPMELLVQVIGYLGILDKAILSRTCAALRIVLDTDWAPVFHDCSRCEKRKFWRRIVYDLPEHWFCLTCGKIEPINQKYLPYKQWTPPCQRRGQSHRSLDPYQMRSEHVQMALKLSRLGNINQGYLKKIMAPFSIYRRALKGNCLRHYRAVPKIVAGNFLLQKQWKFQSTFDSRDCEYPWNDEGMFAINKQLEGIPLVCPHLGIAHSLNERHYLDWERPNELWEPEFEADFRSAIRCIGHGFSNRCYECKVEYAIWCPNWYTVIIRSCSPWISNLSA</sequence>
<name>A0AAD9YA91_COLKA</name>
<dbReference type="EMBL" id="VYYT01000279">
    <property type="protein sequence ID" value="KAK2748808.1"/>
    <property type="molecule type" value="Genomic_DNA"/>
</dbReference>
<accession>A0AAD9YA91</accession>
<evidence type="ECO:0000259" key="1">
    <source>
        <dbReference type="PROSITE" id="PS50181"/>
    </source>
</evidence>
<feature type="domain" description="F-box" evidence="1">
    <location>
        <begin position="25"/>
        <end position="85"/>
    </location>
</feature>
<dbReference type="AlphaFoldDB" id="A0AAD9YA91"/>
<organism evidence="2 3">
    <name type="scientific">Colletotrichum kahawae</name>
    <name type="common">Coffee berry disease fungus</name>
    <dbReference type="NCBI Taxonomy" id="34407"/>
    <lineage>
        <taxon>Eukaryota</taxon>
        <taxon>Fungi</taxon>
        <taxon>Dikarya</taxon>
        <taxon>Ascomycota</taxon>
        <taxon>Pezizomycotina</taxon>
        <taxon>Sordariomycetes</taxon>
        <taxon>Hypocreomycetidae</taxon>
        <taxon>Glomerellales</taxon>
        <taxon>Glomerellaceae</taxon>
        <taxon>Colletotrichum</taxon>
        <taxon>Colletotrichum gloeosporioides species complex</taxon>
    </lineage>
</organism>
<protein>
    <recommendedName>
        <fullName evidence="1">F-box domain-containing protein</fullName>
    </recommendedName>
</protein>
<dbReference type="PROSITE" id="PS50181">
    <property type="entry name" value="FBOX"/>
    <property type="match status" value="1"/>
</dbReference>
<evidence type="ECO:0000313" key="2">
    <source>
        <dbReference type="EMBL" id="KAK2748808.1"/>
    </source>
</evidence>
<dbReference type="Proteomes" id="UP001281614">
    <property type="component" value="Unassembled WGS sequence"/>
</dbReference>
<proteinExistence type="predicted"/>